<evidence type="ECO:0000256" key="1">
    <source>
        <dbReference type="ARBA" id="ARBA00001933"/>
    </source>
</evidence>
<evidence type="ECO:0000256" key="2">
    <source>
        <dbReference type="ARBA" id="ARBA00007441"/>
    </source>
</evidence>
<evidence type="ECO:0000256" key="3">
    <source>
        <dbReference type="ARBA" id="ARBA00022576"/>
    </source>
</evidence>
<proteinExistence type="inferred from homology"/>
<dbReference type="InterPro" id="IPR050859">
    <property type="entry name" value="Class-I_PLP-dep_aminotransf"/>
</dbReference>
<dbReference type="InterPro" id="IPR015424">
    <property type="entry name" value="PyrdxlP-dep_Trfase"/>
</dbReference>
<dbReference type="CDD" id="cd00609">
    <property type="entry name" value="AAT_like"/>
    <property type="match status" value="1"/>
</dbReference>
<dbReference type="InterPro" id="IPR015421">
    <property type="entry name" value="PyrdxlP-dep_Trfase_major"/>
</dbReference>
<organism evidence="7 8">
    <name type="scientific">Purpureocillium lavendulum</name>
    <dbReference type="NCBI Taxonomy" id="1247861"/>
    <lineage>
        <taxon>Eukaryota</taxon>
        <taxon>Fungi</taxon>
        <taxon>Dikarya</taxon>
        <taxon>Ascomycota</taxon>
        <taxon>Pezizomycotina</taxon>
        <taxon>Sordariomycetes</taxon>
        <taxon>Hypocreomycetidae</taxon>
        <taxon>Hypocreales</taxon>
        <taxon>Ophiocordycipitaceae</taxon>
        <taxon>Purpureocillium</taxon>
    </lineage>
</organism>
<dbReference type="Proteomes" id="UP001163105">
    <property type="component" value="Unassembled WGS sequence"/>
</dbReference>
<dbReference type="PANTHER" id="PTHR42790">
    <property type="entry name" value="AMINOTRANSFERASE"/>
    <property type="match status" value="1"/>
</dbReference>
<reference evidence="7" key="1">
    <citation type="submission" date="2023-01" db="EMBL/GenBank/DDBJ databases">
        <title>The growth and conidiation of Purpureocillium lavendulum are regulated by nitrogen source and histone H3K14 acetylation.</title>
        <authorList>
            <person name="Tang P."/>
            <person name="Han J."/>
            <person name="Zhang C."/>
            <person name="Tang P."/>
            <person name="Qi F."/>
            <person name="Zhang K."/>
            <person name="Liang L."/>
        </authorList>
    </citation>
    <scope>NUCLEOTIDE SEQUENCE</scope>
    <source>
        <strain evidence="7">YMF1.00683</strain>
    </source>
</reference>
<dbReference type="PANTHER" id="PTHR42790:SF1">
    <property type="entry name" value="AROMATIC AMINO ACID AMINOTRANSFERASE, HYPOTHETICAL (EUROFUNG)"/>
    <property type="match status" value="1"/>
</dbReference>
<comment type="similarity">
    <text evidence="2">Belongs to the class-I pyridoxal-phosphate-dependent aminotransferase family.</text>
</comment>
<evidence type="ECO:0000313" key="8">
    <source>
        <dbReference type="Proteomes" id="UP001163105"/>
    </source>
</evidence>
<dbReference type="EMBL" id="JAQHRD010000008">
    <property type="protein sequence ID" value="KAJ6438555.1"/>
    <property type="molecule type" value="Genomic_DNA"/>
</dbReference>
<feature type="compositionally biased region" description="Low complexity" evidence="6">
    <location>
        <begin position="106"/>
        <end position="128"/>
    </location>
</feature>
<dbReference type="GO" id="GO:1901605">
    <property type="term" value="P:alpha-amino acid metabolic process"/>
    <property type="evidence" value="ECO:0007669"/>
    <property type="project" value="TreeGrafter"/>
</dbReference>
<gene>
    <name evidence="7" type="ORF">O9K51_09148</name>
</gene>
<dbReference type="Gene3D" id="3.40.640.10">
    <property type="entry name" value="Type I PLP-dependent aspartate aminotransferase-like (Major domain)"/>
    <property type="match status" value="1"/>
</dbReference>
<feature type="region of interest" description="Disordered" evidence="6">
    <location>
        <begin position="349"/>
        <end position="375"/>
    </location>
</feature>
<sequence length="932" mass="99581">MNRFCISSRLKTSKMVHLKEHTGPLDLSHHLSKVTKNRTPSSIKNYYRFFKISGIGNLASGLPNASYFPFDTLEAEVAHPSRWDPTPEDSSSERDDADTDAYAEGSPRPSTSTATTTTTPPSPTTTTSLLVVPKTAVPASEPSKRVDVATALQYGTAGGYPPLLSWIRQFTREVLVPAVPYEPGPDVILSCGSTDGLFKLVDLLYDSWLPGRDAVADRPGLLTELFVFNNVLPVVEPHGIRIAPVEIDGEGMLARGPGSLDDVLRNWDPATGKRPHVLYTVTSTRTLDVLIILKSVGHNPTAGVQSLQRKKELYAVCREFDIVIIEDDPYWYLQFPTAAAAEAQSRHVTESLSLKRRSEEQDGYDNDDDRSRSPRKGLEFIDSLVPSYLSLDIDGRVIRLDTLSKTMAPGCRTGWITAQPSFIERLERITEISTQQPSGFAQAMIIQLLAGQQPDALHAFADLPAHKRGAFSGWRMDGWVRWLAGLRSVYERRAARMCAILDQGTHQVLPELEHKQPPPPPRRLSASGITPTTTNGAAAAAVSKRTQLLSFDWPRGGMFVWLRVHYEEHPLWMARGPGADALPLDGPAMAAALLAFMARKPHLVLPSPGTMFGATPDVVRDRAWRHLRLCFTAESEENIDACSRRLTNAVHKFWLITDLAEMEELHDLLVAQRVLLLDGAAAGDGLALGGVEGALDFGAVDEAGQVGLGDDVGRQEEVALEGGGLGGGAVDVVEGLEGSRGPDDEAAEVATGGELEQVKGRDGAGLDTGDVAEALDELLAVGLGGVDDEGTAALAVAAATELALAGAELLGALDLGEVVTGADGLEEAEGGGGAAHGAGLEEGGVDNQGNLGDVGDLVATGHQERGGGGGSQGGAGSVAPERLLLAFPSPCHAIAFGVAAYFWPWLTLTCHLRQILVGANMRPERHMLPKAA</sequence>
<keyword evidence="4" id="KW-0808">Transferase</keyword>
<evidence type="ECO:0000256" key="4">
    <source>
        <dbReference type="ARBA" id="ARBA00022679"/>
    </source>
</evidence>
<evidence type="ECO:0000256" key="6">
    <source>
        <dbReference type="SAM" id="MobiDB-lite"/>
    </source>
</evidence>
<feature type="compositionally biased region" description="Gly residues" evidence="6">
    <location>
        <begin position="830"/>
        <end position="842"/>
    </location>
</feature>
<comment type="cofactor">
    <cofactor evidence="1">
        <name>pyridoxal 5'-phosphate</name>
        <dbReference type="ChEBI" id="CHEBI:597326"/>
    </cofactor>
</comment>
<accession>A0AB34FJV1</accession>
<protein>
    <submittedName>
        <fullName evidence="7">Aromatic amino acid aminotransferase</fullName>
    </submittedName>
</protein>
<keyword evidence="3 7" id="KW-0032">Aminotransferase</keyword>
<feature type="region of interest" description="Disordered" evidence="6">
    <location>
        <begin position="79"/>
        <end position="132"/>
    </location>
</feature>
<evidence type="ECO:0000256" key="5">
    <source>
        <dbReference type="ARBA" id="ARBA00022898"/>
    </source>
</evidence>
<evidence type="ECO:0000313" key="7">
    <source>
        <dbReference type="EMBL" id="KAJ6438555.1"/>
    </source>
</evidence>
<dbReference type="GO" id="GO:0008483">
    <property type="term" value="F:transaminase activity"/>
    <property type="evidence" value="ECO:0007669"/>
    <property type="project" value="UniProtKB-KW"/>
</dbReference>
<feature type="region of interest" description="Disordered" evidence="6">
    <location>
        <begin position="824"/>
        <end position="846"/>
    </location>
</feature>
<dbReference type="AlphaFoldDB" id="A0AB34FJV1"/>
<comment type="caution">
    <text evidence="7">The sequence shown here is derived from an EMBL/GenBank/DDBJ whole genome shotgun (WGS) entry which is preliminary data.</text>
</comment>
<dbReference type="SUPFAM" id="SSF53383">
    <property type="entry name" value="PLP-dependent transferases"/>
    <property type="match status" value="1"/>
</dbReference>
<keyword evidence="5" id="KW-0663">Pyridoxal phosphate</keyword>
<name>A0AB34FJV1_9HYPO</name>
<keyword evidence="8" id="KW-1185">Reference proteome</keyword>